<dbReference type="Proteomes" id="UP001649230">
    <property type="component" value="Chromosome"/>
</dbReference>
<feature type="transmembrane region" description="Helical" evidence="1">
    <location>
        <begin position="40"/>
        <end position="66"/>
    </location>
</feature>
<organism evidence="2 3">
    <name type="scientific">Paenibacillus hexagrammi</name>
    <dbReference type="NCBI Taxonomy" id="2908839"/>
    <lineage>
        <taxon>Bacteria</taxon>
        <taxon>Bacillati</taxon>
        <taxon>Bacillota</taxon>
        <taxon>Bacilli</taxon>
        <taxon>Bacillales</taxon>
        <taxon>Paenibacillaceae</taxon>
        <taxon>Paenibacillus</taxon>
    </lineage>
</organism>
<dbReference type="RefSeq" id="WP_235119046.1">
    <property type="nucleotide sequence ID" value="NZ_CP090978.1"/>
</dbReference>
<sequence>MNFTTTLLIAAITAGTPILFAVLGGILSEKSGVIHLGAEGLMLVGAVLACSIYLQTGSLLLAVLAARSICKPAACCSLCWLL</sequence>
<evidence type="ECO:0000313" key="3">
    <source>
        <dbReference type="Proteomes" id="UP001649230"/>
    </source>
</evidence>
<name>A0ABY3SFC1_9BACL</name>
<gene>
    <name evidence="2" type="ORF">L0M14_24270</name>
</gene>
<keyword evidence="1" id="KW-0472">Membrane</keyword>
<keyword evidence="3" id="KW-1185">Reference proteome</keyword>
<protein>
    <recommendedName>
        <fullName evidence="4">ABC transporter permease</fullName>
    </recommendedName>
</protein>
<feature type="transmembrane region" description="Helical" evidence="1">
    <location>
        <begin position="6"/>
        <end position="28"/>
    </location>
</feature>
<evidence type="ECO:0000313" key="2">
    <source>
        <dbReference type="EMBL" id="UJF32703.1"/>
    </source>
</evidence>
<keyword evidence="1" id="KW-0812">Transmembrane</keyword>
<dbReference type="PANTHER" id="PTHR43370">
    <property type="entry name" value="SUGAR ABC TRANSPORTER INTEGRAL MEMBRANE PROTEIN-RELATED"/>
    <property type="match status" value="1"/>
</dbReference>
<dbReference type="EMBL" id="CP090978">
    <property type="protein sequence ID" value="UJF32703.1"/>
    <property type="molecule type" value="Genomic_DNA"/>
</dbReference>
<accession>A0ABY3SFC1</accession>
<evidence type="ECO:0000256" key="1">
    <source>
        <dbReference type="SAM" id="Phobius"/>
    </source>
</evidence>
<reference evidence="2 3" key="1">
    <citation type="journal article" date="2024" name="Int. J. Syst. Evol. Microbiol.">
        <title>Paenibacillus hexagrammi sp. nov., a novel bacterium isolated from the gut content of Hexagrammos agrammus.</title>
        <authorList>
            <person name="Jung H.K."/>
            <person name="Kim D.G."/>
            <person name="Zin H."/>
            <person name="Park J."/>
            <person name="Jung H."/>
            <person name="Kim Y.O."/>
            <person name="Kong H.J."/>
            <person name="Kim J.W."/>
            <person name="Kim Y.S."/>
        </authorList>
    </citation>
    <scope>NUCLEOTIDE SEQUENCE [LARGE SCALE GENOMIC DNA]</scope>
    <source>
        <strain evidence="2 3">YPD9-1</strain>
    </source>
</reference>
<dbReference type="PANTHER" id="PTHR43370:SF2">
    <property type="entry name" value="ABC TRANSPORTER PERMEASE PROTEIN"/>
    <property type="match status" value="1"/>
</dbReference>
<proteinExistence type="predicted"/>
<evidence type="ECO:0008006" key="4">
    <source>
        <dbReference type="Google" id="ProtNLM"/>
    </source>
</evidence>
<keyword evidence="1" id="KW-1133">Transmembrane helix</keyword>